<proteinExistence type="predicted"/>
<feature type="region of interest" description="Disordered" evidence="1">
    <location>
        <begin position="212"/>
        <end position="235"/>
    </location>
</feature>
<name>A0ABQ7K1M1_9FUNG</name>
<dbReference type="Proteomes" id="UP001194696">
    <property type="component" value="Unassembled WGS sequence"/>
</dbReference>
<keyword evidence="3" id="KW-1185">Reference proteome</keyword>
<accession>A0ABQ7K1M1</accession>
<evidence type="ECO:0000313" key="3">
    <source>
        <dbReference type="Proteomes" id="UP001194696"/>
    </source>
</evidence>
<sequence length="254" mass="28328">MPSIINTTTNNHFSSTPSELDLLSDSAAAATSTIQPSLRSNNNENIQELKDRERRRRRQWLEPEDEFSVPIHTESPLITKSPLDMSSFLLNYRAMRRSVEIMMPPPSSVPSKNHEGLSSTPLHPTLPDGPIYIHHRSTLAESPLLNVLSSCAHLQCSDYNYPYNPAIPSSNGPDCRMSRVLSNSAQQQQQQQQQQPAGGALVKENQQHRYHNYTQDTSSPQSITPRSSDSATGEHSFLESHIASISQWLTSNAV</sequence>
<gene>
    <name evidence="2" type="ORF">BGZ96_007324</name>
</gene>
<feature type="region of interest" description="Disordered" evidence="1">
    <location>
        <begin position="174"/>
        <end position="200"/>
    </location>
</feature>
<organism evidence="2 3">
    <name type="scientific">Linnemannia gamsii</name>
    <dbReference type="NCBI Taxonomy" id="64522"/>
    <lineage>
        <taxon>Eukaryota</taxon>
        <taxon>Fungi</taxon>
        <taxon>Fungi incertae sedis</taxon>
        <taxon>Mucoromycota</taxon>
        <taxon>Mortierellomycotina</taxon>
        <taxon>Mortierellomycetes</taxon>
        <taxon>Mortierellales</taxon>
        <taxon>Mortierellaceae</taxon>
        <taxon>Linnemannia</taxon>
    </lineage>
</organism>
<reference evidence="2 3" key="1">
    <citation type="journal article" date="2020" name="Fungal Divers.">
        <title>Resolving the Mortierellaceae phylogeny through synthesis of multi-gene phylogenetics and phylogenomics.</title>
        <authorList>
            <person name="Vandepol N."/>
            <person name="Liber J."/>
            <person name="Desiro A."/>
            <person name="Na H."/>
            <person name="Kennedy M."/>
            <person name="Barry K."/>
            <person name="Grigoriev I.V."/>
            <person name="Miller A.N."/>
            <person name="O'Donnell K."/>
            <person name="Stajich J.E."/>
            <person name="Bonito G."/>
        </authorList>
    </citation>
    <scope>NUCLEOTIDE SEQUENCE [LARGE SCALE GENOMIC DNA]</scope>
    <source>
        <strain evidence="2 3">AD045</strain>
    </source>
</reference>
<feature type="region of interest" description="Disordered" evidence="1">
    <location>
        <begin position="31"/>
        <end position="53"/>
    </location>
</feature>
<protein>
    <submittedName>
        <fullName evidence="2">Uncharacterized protein</fullName>
    </submittedName>
</protein>
<feature type="compositionally biased region" description="Low complexity" evidence="1">
    <location>
        <begin position="186"/>
        <end position="195"/>
    </location>
</feature>
<comment type="caution">
    <text evidence="2">The sequence shown here is derived from an EMBL/GenBank/DDBJ whole genome shotgun (WGS) entry which is preliminary data.</text>
</comment>
<evidence type="ECO:0000256" key="1">
    <source>
        <dbReference type="SAM" id="MobiDB-lite"/>
    </source>
</evidence>
<evidence type="ECO:0000313" key="2">
    <source>
        <dbReference type="EMBL" id="KAG0289012.1"/>
    </source>
</evidence>
<dbReference type="EMBL" id="JAAAIM010000373">
    <property type="protein sequence ID" value="KAG0289012.1"/>
    <property type="molecule type" value="Genomic_DNA"/>
</dbReference>
<feature type="compositionally biased region" description="Polar residues" evidence="1">
    <location>
        <begin position="34"/>
        <end position="46"/>
    </location>
</feature>
<feature type="compositionally biased region" description="Polar residues" evidence="1">
    <location>
        <begin position="212"/>
        <end position="233"/>
    </location>
</feature>